<reference evidence="4 5" key="1">
    <citation type="submission" date="2023-12" db="EMBL/GenBank/DDBJ databases">
        <title>A high-quality genome assembly for Dillenia turbinata (Dilleniales).</title>
        <authorList>
            <person name="Chanderbali A."/>
        </authorList>
    </citation>
    <scope>NUCLEOTIDE SEQUENCE [LARGE SCALE GENOMIC DNA]</scope>
    <source>
        <strain evidence="4">LSX21</strain>
        <tissue evidence="4">Leaf</tissue>
    </source>
</reference>
<evidence type="ECO:0000313" key="4">
    <source>
        <dbReference type="EMBL" id="KAK6948033.1"/>
    </source>
</evidence>
<proteinExistence type="inferred from homology"/>
<comment type="caution">
    <text evidence="4">The sequence shown here is derived from an EMBL/GenBank/DDBJ whole genome shotgun (WGS) entry which is preliminary data.</text>
</comment>
<dbReference type="InterPro" id="IPR029063">
    <property type="entry name" value="SAM-dependent_MTases_sf"/>
</dbReference>
<dbReference type="AlphaFoldDB" id="A0AAN8ZV61"/>
<keyword evidence="3" id="KW-0808">Transferase</keyword>
<organism evidence="4 5">
    <name type="scientific">Dillenia turbinata</name>
    <dbReference type="NCBI Taxonomy" id="194707"/>
    <lineage>
        <taxon>Eukaryota</taxon>
        <taxon>Viridiplantae</taxon>
        <taxon>Streptophyta</taxon>
        <taxon>Embryophyta</taxon>
        <taxon>Tracheophyta</taxon>
        <taxon>Spermatophyta</taxon>
        <taxon>Magnoliopsida</taxon>
        <taxon>eudicotyledons</taxon>
        <taxon>Gunneridae</taxon>
        <taxon>Pentapetalae</taxon>
        <taxon>Dilleniales</taxon>
        <taxon>Dilleniaceae</taxon>
        <taxon>Dillenia</taxon>
    </lineage>
</organism>
<sequence length="308" mass="34042">MARMPCSAVLSVFHLNSCYYKYNHRDQCGRGPASSRGVSSLPFGNAVSRGEIKCSTNFSIFFYRRKRNNIHSVLNKGRKWTDSYWDEFASLPAIVPKGPIAIFGLGGGTAANLMLDLWPSLQLEGWEIDEILIDKAREHLGLYKIEQRNQAGGFLTVRVGDALHPSANVPGGYAGIIVDLFSDGKVLPQLQKAATWLDLHDRLMPHGRIMVNCGGSSDSAHCAANGNMPPTDGAWVQNSTIKALCKAFPGQLCWKRIPGGENYLAVTGPTPDLTLWSASVPFELRSSVKQWRSCKPGEWWRRMHLPSI</sequence>
<protein>
    <submittedName>
        <fullName evidence="4">Uncharacterized protein</fullName>
    </submittedName>
</protein>
<evidence type="ECO:0000256" key="2">
    <source>
        <dbReference type="ARBA" id="ARBA00022603"/>
    </source>
</evidence>
<comment type="similarity">
    <text evidence="1">Belongs to the methyltransferase superfamily.</text>
</comment>
<evidence type="ECO:0000313" key="5">
    <source>
        <dbReference type="Proteomes" id="UP001370490"/>
    </source>
</evidence>
<dbReference type="Proteomes" id="UP001370490">
    <property type="component" value="Unassembled WGS sequence"/>
</dbReference>
<keyword evidence="5" id="KW-1185">Reference proteome</keyword>
<dbReference type="Gene3D" id="3.40.50.150">
    <property type="entry name" value="Vaccinia Virus protein VP39"/>
    <property type="match status" value="1"/>
</dbReference>
<dbReference type="GO" id="GO:0032259">
    <property type="term" value="P:methylation"/>
    <property type="evidence" value="ECO:0007669"/>
    <property type="project" value="UniProtKB-KW"/>
</dbReference>
<dbReference type="PANTHER" id="PTHR12176:SF76">
    <property type="entry name" value="S-ADENOSYL-L-METHIONINE-DEPENDENT METHYLTRANSFERASES SUPERFAMILY PROTEIN"/>
    <property type="match status" value="1"/>
</dbReference>
<gene>
    <name evidence="4" type="ORF">RJ641_001506</name>
</gene>
<evidence type="ECO:0000256" key="3">
    <source>
        <dbReference type="ARBA" id="ARBA00022679"/>
    </source>
</evidence>
<dbReference type="InterPro" id="IPR051419">
    <property type="entry name" value="Lys/N-term_MeTrsfase_sf"/>
</dbReference>
<dbReference type="GO" id="GO:0008168">
    <property type="term" value="F:methyltransferase activity"/>
    <property type="evidence" value="ECO:0007669"/>
    <property type="project" value="UniProtKB-KW"/>
</dbReference>
<evidence type="ECO:0000256" key="1">
    <source>
        <dbReference type="ARBA" id="ARBA00008361"/>
    </source>
</evidence>
<dbReference type="PANTHER" id="PTHR12176">
    <property type="entry name" value="SAM-DEPENDENT METHYLTRANSFERASE SUPERFAMILY PROTEIN"/>
    <property type="match status" value="1"/>
</dbReference>
<name>A0AAN8ZV61_9MAGN</name>
<accession>A0AAN8ZV61</accession>
<dbReference type="EMBL" id="JBAMMX010000001">
    <property type="protein sequence ID" value="KAK6948033.1"/>
    <property type="molecule type" value="Genomic_DNA"/>
</dbReference>
<dbReference type="SUPFAM" id="SSF53335">
    <property type="entry name" value="S-adenosyl-L-methionine-dependent methyltransferases"/>
    <property type="match status" value="1"/>
</dbReference>
<keyword evidence="2" id="KW-0489">Methyltransferase</keyword>